<dbReference type="InterPro" id="IPR021323">
    <property type="entry name" value="DUF2927"/>
</dbReference>
<dbReference type="EMBL" id="JAOWKY010000001">
    <property type="protein sequence ID" value="MCV2868085.1"/>
    <property type="molecule type" value="Genomic_DNA"/>
</dbReference>
<evidence type="ECO:0000313" key="2">
    <source>
        <dbReference type="Proteomes" id="UP001652542"/>
    </source>
</evidence>
<evidence type="ECO:0000313" key="1">
    <source>
        <dbReference type="EMBL" id="MCV2868085.1"/>
    </source>
</evidence>
<proteinExistence type="predicted"/>
<dbReference type="Pfam" id="PF11150">
    <property type="entry name" value="DUF2927"/>
    <property type="match status" value="1"/>
</dbReference>
<gene>
    <name evidence="1" type="ORF">OEW28_05535</name>
</gene>
<protein>
    <submittedName>
        <fullName evidence="1">DUF2927 domain-containing protein</fullName>
    </submittedName>
</protein>
<sequence length="309" mass="33548">MTALTVAGCDLAGAPLGVANPTSVDTPPPEPQVTPLSEDSLAARAYYQRIETAALARGQLRTDGGGTDTPFDADDLARNFERIAFFDEFQRENGKLVPRPRESTLHRWQSSVRVEVEFGGSIPAEQRAMDRASIAGYLSRLSDLTGLPIRMTGFAPNFTVLVLNEDERRQAGQHLLEIAPRMAPEAAASAVDMSPDTYCTVFSFSPSGNSTYIRALAVIRGELPDLLRLSCFHEEIAQGLGLINDSPKARPSIFNDNDEFATLTRQDELMLKILYDNRLQPGMTLAEASPTINQIAAELVGGEVIAALP</sequence>
<dbReference type="Proteomes" id="UP001652542">
    <property type="component" value="Unassembled WGS sequence"/>
</dbReference>
<name>A0ABT2ZAB5_9RHOB</name>
<reference evidence="1 2" key="1">
    <citation type="submission" date="2022-10" db="EMBL/GenBank/DDBJ databases">
        <title>Defluviimonas sp. nov., isolated from ocean surface water.</title>
        <authorList>
            <person name="He W."/>
            <person name="Wang L."/>
            <person name="Zhang D.-F."/>
        </authorList>
    </citation>
    <scope>NUCLEOTIDE SEQUENCE [LARGE SCALE GENOMIC DNA]</scope>
    <source>
        <strain evidence="1 2">WL0002</strain>
    </source>
</reference>
<accession>A0ABT2ZAB5</accession>
<organism evidence="1 2">
    <name type="scientific">Albidovulum marisflavi</name>
    <dbReference type="NCBI Taxonomy" id="2984159"/>
    <lineage>
        <taxon>Bacteria</taxon>
        <taxon>Pseudomonadati</taxon>
        <taxon>Pseudomonadota</taxon>
        <taxon>Alphaproteobacteria</taxon>
        <taxon>Rhodobacterales</taxon>
        <taxon>Paracoccaceae</taxon>
        <taxon>Albidovulum</taxon>
    </lineage>
</organism>
<dbReference type="RefSeq" id="WP_263733707.1">
    <property type="nucleotide sequence ID" value="NZ_JAOWKY010000001.1"/>
</dbReference>
<keyword evidence="2" id="KW-1185">Reference proteome</keyword>
<comment type="caution">
    <text evidence="1">The sequence shown here is derived from an EMBL/GenBank/DDBJ whole genome shotgun (WGS) entry which is preliminary data.</text>
</comment>